<dbReference type="InterPro" id="IPR000531">
    <property type="entry name" value="Beta-barrel_TonB"/>
</dbReference>
<dbReference type="Gene3D" id="2.170.130.10">
    <property type="entry name" value="TonB-dependent receptor, plug domain"/>
    <property type="match status" value="1"/>
</dbReference>
<evidence type="ECO:0000256" key="6">
    <source>
        <dbReference type="ARBA" id="ARBA00023077"/>
    </source>
</evidence>
<evidence type="ECO:0000256" key="12">
    <source>
        <dbReference type="SAM" id="SignalP"/>
    </source>
</evidence>
<dbReference type="InterPro" id="IPR039426">
    <property type="entry name" value="TonB-dep_rcpt-like"/>
</dbReference>
<keyword evidence="6 11" id="KW-0798">TonB box</keyword>
<comment type="similarity">
    <text evidence="10 11">Belongs to the TonB-dependent receptor family.</text>
</comment>
<evidence type="ECO:0000313" key="16">
    <source>
        <dbReference type="Proteomes" id="UP000316778"/>
    </source>
</evidence>
<keyword evidence="4 10" id="KW-0812">Transmembrane</keyword>
<feature type="domain" description="TonB-dependent receptor plug" evidence="14">
    <location>
        <begin position="44"/>
        <end position="148"/>
    </location>
</feature>
<keyword evidence="3 10" id="KW-1134">Transmembrane beta strand</keyword>
<dbReference type="OrthoDB" id="9812892at2"/>
<dbReference type="Pfam" id="PF07715">
    <property type="entry name" value="Plug"/>
    <property type="match status" value="1"/>
</dbReference>
<comment type="caution">
    <text evidence="15">The sequence shown here is derived from an EMBL/GenBank/DDBJ whole genome shotgun (WGS) entry which is preliminary data.</text>
</comment>
<evidence type="ECO:0000256" key="5">
    <source>
        <dbReference type="ARBA" id="ARBA00022729"/>
    </source>
</evidence>
<comment type="subcellular location">
    <subcellularLocation>
        <location evidence="1 10">Cell outer membrane</location>
        <topology evidence="1 10">Multi-pass membrane protein</topology>
    </subcellularLocation>
</comment>
<evidence type="ECO:0000256" key="7">
    <source>
        <dbReference type="ARBA" id="ARBA00023136"/>
    </source>
</evidence>
<dbReference type="EMBL" id="VLLG01000002">
    <property type="protein sequence ID" value="TWI92369.1"/>
    <property type="molecule type" value="Genomic_DNA"/>
</dbReference>
<evidence type="ECO:0000313" key="15">
    <source>
        <dbReference type="EMBL" id="TWI92369.1"/>
    </source>
</evidence>
<keyword evidence="7 10" id="KW-0472">Membrane</keyword>
<keyword evidence="8 15" id="KW-0675">Receptor</keyword>
<name>A0A562TFQ1_CHIJA</name>
<dbReference type="GO" id="GO:0009279">
    <property type="term" value="C:cell outer membrane"/>
    <property type="evidence" value="ECO:0007669"/>
    <property type="project" value="UniProtKB-SubCell"/>
</dbReference>
<dbReference type="PANTHER" id="PTHR30069">
    <property type="entry name" value="TONB-DEPENDENT OUTER MEMBRANE RECEPTOR"/>
    <property type="match status" value="1"/>
</dbReference>
<dbReference type="Pfam" id="PF00593">
    <property type="entry name" value="TonB_dep_Rec_b-barrel"/>
    <property type="match status" value="1"/>
</dbReference>
<keyword evidence="9 10" id="KW-0998">Cell outer membrane</keyword>
<keyword evidence="16" id="KW-1185">Reference proteome</keyword>
<evidence type="ECO:0000256" key="2">
    <source>
        <dbReference type="ARBA" id="ARBA00022448"/>
    </source>
</evidence>
<dbReference type="GO" id="GO:0044718">
    <property type="term" value="P:siderophore transmembrane transport"/>
    <property type="evidence" value="ECO:0007669"/>
    <property type="project" value="TreeGrafter"/>
</dbReference>
<evidence type="ECO:0000256" key="9">
    <source>
        <dbReference type="ARBA" id="ARBA00023237"/>
    </source>
</evidence>
<evidence type="ECO:0000259" key="13">
    <source>
        <dbReference type="Pfam" id="PF00593"/>
    </source>
</evidence>
<protein>
    <submittedName>
        <fullName evidence="15">Outer membrane receptor protein involved in Fe transport</fullName>
    </submittedName>
</protein>
<accession>A0A562TFQ1</accession>
<dbReference type="PANTHER" id="PTHR30069:SF29">
    <property type="entry name" value="HEMOGLOBIN AND HEMOGLOBIN-HAPTOGLOBIN-BINDING PROTEIN 1-RELATED"/>
    <property type="match status" value="1"/>
</dbReference>
<evidence type="ECO:0000256" key="3">
    <source>
        <dbReference type="ARBA" id="ARBA00022452"/>
    </source>
</evidence>
<evidence type="ECO:0000256" key="11">
    <source>
        <dbReference type="RuleBase" id="RU003357"/>
    </source>
</evidence>
<organism evidence="15 16">
    <name type="scientific">Chitinophaga japonensis</name>
    <name type="common">Flexibacter japonensis</name>
    <dbReference type="NCBI Taxonomy" id="104662"/>
    <lineage>
        <taxon>Bacteria</taxon>
        <taxon>Pseudomonadati</taxon>
        <taxon>Bacteroidota</taxon>
        <taxon>Chitinophagia</taxon>
        <taxon>Chitinophagales</taxon>
        <taxon>Chitinophagaceae</taxon>
        <taxon>Chitinophaga</taxon>
    </lineage>
</organism>
<feature type="chain" id="PRO_5021766159" evidence="12">
    <location>
        <begin position="19"/>
        <end position="705"/>
    </location>
</feature>
<feature type="domain" description="TonB-dependent receptor-like beta-barrel" evidence="13">
    <location>
        <begin position="285"/>
        <end position="678"/>
    </location>
</feature>
<dbReference type="AlphaFoldDB" id="A0A562TFQ1"/>
<sequence length="705" mass="79182">MKYLATSFLLLISAAALAQQQDTIARKKALRAVEVTGKTRLRKAKEQAFTITAVDARQLHNTTSNINQVLNRTSGVRIREEGGLGSTYSFSLNGFTGKQVKFFLDGVPMDNFGSSLTLNNLPVNMAERIEVYKGVVPIHLGSDALGGAVNVITNQHIKKYLDVSYSYGSFNTHLASLNARHTTSSGLMINVSAFHNYSDNSYKVNVEIPDPETGIFGPEQKVRRFHDAYRSTMGQVELGVVNKKYADKLLFGLIAADNRKELQTGISMDQVAGMAFNTSQSFIPTFKYRKENLFTEGLTLVANANYSFVKAGITDTSSRKYDWYGNYTPKSSSSTSGEIYYNKTLFRFRDRNAFAMANLSYALGQHAFSLNHTYNRFRRQGEDPISKYPIPFSEPNIISKHVSGLAYTYTAADNRWSATVFGKLFSQSASTVNAEWGGYEPLQASYTKAGYGAAATFHVFPWAQLKASYENTWRMPEGEEMFGNGLLLVNNPALKPEHSHNINAGLLLIKTLGLHRLEGEVNYIYRKAGDFIRLESDGQISRYSNLDSVRTSGVEWTVKYVYNKAFSFELNGTYQNTLNVKEFDKGIRNYTYWDRLPNTPYLFGNLDLGYRFSNVLRSGNVLSLNAGATFVEEFYLYWPSQGSAGSKFIIPEQFTQHAGVTYSMQNGKYNVSFACTNLSDARVYDNFKLQKPGRAFNVKLRYFLH</sequence>
<keyword evidence="5 12" id="KW-0732">Signal</keyword>
<evidence type="ECO:0000256" key="4">
    <source>
        <dbReference type="ARBA" id="ARBA00022692"/>
    </source>
</evidence>
<gene>
    <name evidence="15" type="ORF">LX66_1756</name>
</gene>
<reference evidence="15 16" key="1">
    <citation type="journal article" date="2013" name="Stand. Genomic Sci.">
        <title>Genomic Encyclopedia of Type Strains, Phase I: The one thousand microbial genomes (KMG-I) project.</title>
        <authorList>
            <person name="Kyrpides N.C."/>
            <person name="Woyke T."/>
            <person name="Eisen J.A."/>
            <person name="Garrity G."/>
            <person name="Lilburn T.G."/>
            <person name="Beck B.J."/>
            <person name="Whitman W.B."/>
            <person name="Hugenholtz P."/>
            <person name="Klenk H.P."/>
        </authorList>
    </citation>
    <scope>NUCLEOTIDE SEQUENCE [LARGE SCALE GENOMIC DNA]</scope>
    <source>
        <strain evidence="15 16">DSM 13484</strain>
    </source>
</reference>
<evidence type="ECO:0000259" key="14">
    <source>
        <dbReference type="Pfam" id="PF07715"/>
    </source>
</evidence>
<proteinExistence type="inferred from homology"/>
<dbReference type="InterPro" id="IPR036942">
    <property type="entry name" value="Beta-barrel_TonB_sf"/>
</dbReference>
<dbReference type="SUPFAM" id="SSF56935">
    <property type="entry name" value="Porins"/>
    <property type="match status" value="1"/>
</dbReference>
<evidence type="ECO:0000256" key="1">
    <source>
        <dbReference type="ARBA" id="ARBA00004571"/>
    </source>
</evidence>
<dbReference type="PROSITE" id="PS52016">
    <property type="entry name" value="TONB_DEPENDENT_REC_3"/>
    <property type="match status" value="1"/>
</dbReference>
<evidence type="ECO:0000256" key="10">
    <source>
        <dbReference type="PROSITE-ProRule" id="PRU01360"/>
    </source>
</evidence>
<dbReference type="RefSeq" id="WP_145711841.1">
    <property type="nucleotide sequence ID" value="NZ_BAAAFY010000001.1"/>
</dbReference>
<dbReference type="InterPro" id="IPR037066">
    <property type="entry name" value="Plug_dom_sf"/>
</dbReference>
<dbReference type="Proteomes" id="UP000316778">
    <property type="component" value="Unassembled WGS sequence"/>
</dbReference>
<keyword evidence="2 10" id="KW-0813">Transport</keyword>
<dbReference type="InterPro" id="IPR012910">
    <property type="entry name" value="Plug_dom"/>
</dbReference>
<feature type="signal peptide" evidence="12">
    <location>
        <begin position="1"/>
        <end position="18"/>
    </location>
</feature>
<evidence type="ECO:0000256" key="8">
    <source>
        <dbReference type="ARBA" id="ARBA00023170"/>
    </source>
</evidence>
<dbReference type="GO" id="GO:0015344">
    <property type="term" value="F:siderophore uptake transmembrane transporter activity"/>
    <property type="evidence" value="ECO:0007669"/>
    <property type="project" value="TreeGrafter"/>
</dbReference>
<dbReference type="Gene3D" id="2.40.170.20">
    <property type="entry name" value="TonB-dependent receptor, beta-barrel domain"/>
    <property type="match status" value="1"/>
</dbReference>